<dbReference type="NCBIfam" id="TIGR02876">
    <property type="entry name" value="spore_yqfD"/>
    <property type="match status" value="1"/>
</dbReference>
<dbReference type="AlphaFoldDB" id="A0A3S1BPG2"/>
<organism evidence="2 3">
    <name type="scientific">Paenibacillus anaericanus</name>
    <dbReference type="NCBI Taxonomy" id="170367"/>
    <lineage>
        <taxon>Bacteria</taxon>
        <taxon>Bacillati</taxon>
        <taxon>Bacillota</taxon>
        <taxon>Bacilli</taxon>
        <taxon>Bacillales</taxon>
        <taxon>Paenibacillaceae</taxon>
        <taxon>Paenibacillus</taxon>
    </lineage>
</organism>
<dbReference type="InterPro" id="IPR010690">
    <property type="entry name" value="YqfD"/>
</dbReference>
<feature type="transmembrane region" description="Helical" evidence="1">
    <location>
        <begin position="93"/>
        <end position="113"/>
    </location>
</feature>
<keyword evidence="1" id="KW-0472">Membrane</keyword>
<keyword evidence="1" id="KW-0812">Transmembrane</keyword>
<dbReference type="Pfam" id="PF06898">
    <property type="entry name" value="YqfD"/>
    <property type="match status" value="1"/>
</dbReference>
<dbReference type="EMBL" id="RZNY01000015">
    <property type="protein sequence ID" value="RUT44382.1"/>
    <property type="molecule type" value="Genomic_DNA"/>
</dbReference>
<comment type="caution">
    <text evidence="2">The sequence shown here is derived from an EMBL/GenBank/DDBJ whole genome shotgun (WGS) entry which is preliminary data.</text>
</comment>
<evidence type="ECO:0000313" key="2">
    <source>
        <dbReference type="EMBL" id="RUT44382.1"/>
    </source>
</evidence>
<accession>A0A3S1BPG2</accession>
<name>A0A3S1BPG2_9BACL</name>
<protein>
    <submittedName>
        <fullName evidence="2">Sporulation protein YqfD</fullName>
    </submittedName>
</protein>
<evidence type="ECO:0000313" key="3">
    <source>
        <dbReference type="Proteomes" id="UP000279446"/>
    </source>
</evidence>
<dbReference type="RefSeq" id="WP_127193328.1">
    <property type="nucleotide sequence ID" value="NZ_RZNY01000015.1"/>
</dbReference>
<dbReference type="PIRSF" id="PIRSF029895">
    <property type="entry name" value="SpoIV"/>
    <property type="match status" value="1"/>
</dbReference>
<evidence type="ECO:0000256" key="1">
    <source>
        <dbReference type="SAM" id="Phobius"/>
    </source>
</evidence>
<dbReference type="Proteomes" id="UP000279446">
    <property type="component" value="Unassembled WGS sequence"/>
</dbReference>
<keyword evidence="3" id="KW-1185">Reference proteome</keyword>
<dbReference type="OrthoDB" id="1640349at2"/>
<gene>
    <name evidence="2" type="primary">yqfD</name>
    <name evidence="2" type="ORF">EJP82_17325</name>
</gene>
<proteinExistence type="predicted"/>
<reference evidence="2 3" key="1">
    <citation type="submission" date="2018-12" db="EMBL/GenBank/DDBJ databases">
        <authorList>
            <person name="Sun L."/>
            <person name="Chen Z."/>
        </authorList>
    </citation>
    <scope>NUCLEOTIDE SEQUENCE [LARGE SCALE GENOMIC DNA]</scope>
    <source>
        <strain evidence="2 3">DSM 15890</strain>
    </source>
</reference>
<keyword evidence="1" id="KW-1133">Transmembrane helix</keyword>
<sequence>MKSPALSRLRGFVTVVVRGKQGKHVEALINELARQNIEVWELRPLPNGDLELNIKIADFLSLRPLLKGTGCRVRVKRRYGMPFVFARLWRRKWFLLGFAMFISLIFCLTSLVWTVEVKGNVKIVTEDVLNVAREEGIYPFQWVFRLKEQDKLSAELTRKLPGTSWVGVSRTGTVITIQVVEANVPKEKELVNPRHLVSNSDAVVTHIYAEKGMPQVRKNDRVKKGQVLISGLQAGQSVVSKGEVKGVVWHEYNIEVPLVHKQKVYTGETRKRGFLYFGKTAIQLSGYGKIEYEQTQTLTELDPLTWRNLKLPLGWMTEKVFETTEIELKRTADKAKDEGIMRAQRDLLAKYGTDTVILEQKILHEKSDNGKVYMKVLFEVEQNIAEELPIVQSQGE</sequence>